<dbReference type="Proteomes" id="UP000242188">
    <property type="component" value="Unassembled WGS sequence"/>
</dbReference>
<reference evidence="3 4" key="1">
    <citation type="journal article" date="2017" name="Nat. Ecol. Evol.">
        <title>Scallop genome provides insights into evolution of bilaterian karyotype and development.</title>
        <authorList>
            <person name="Wang S."/>
            <person name="Zhang J."/>
            <person name="Jiao W."/>
            <person name="Li J."/>
            <person name="Xun X."/>
            <person name="Sun Y."/>
            <person name="Guo X."/>
            <person name="Huan P."/>
            <person name="Dong B."/>
            <person name="Zhang L."/>
            <person name="Hu X."/>
            <person name="Sun X."/>
            <person name="Wang J."/>
            <person name="Zhao C."/>
            <person name="Wang Y."/>
            <person name="Wang D."/>
            <person name="Huang X."/>
            <person name="Wang R."/>
            <person name="Lv J."/>
            <person name="Li Y."/>
            <person name="Zhang Z."/>
            <person name="Liu B."/>
            <person name="Lu W."/>
            <person name="Hui Y."/>
            <person name="Liang J."/>
            <person name="Zhou Z."/>
            <person name="Hou R."/>
            <person name="Li X."/>
            <person name="Liu Y."/>
            <person name="Li H."/>
            <person name="Ning X."/>
            <person name="Lin Y."/>
            <person name="Zhao L."/>
            <person name="Xing Q."/>
            <person name="Dou J."/>
            <person name="Li Y."/>
            <person name="Mao J."/>
            <person name="Guo H."/>
            <person name="Dou H."/>
            <person name="Li T."/>
            <person name="Mu C."/>
            <person name="Jiang W."/>
            <person name="Fu Q."/>
            <person name="Fu X."/>
            <person name="Miao Y."/>
            <person name="Liu J."/>
            <person name="Yu Q."/>
            <person name="Li R."/>
            <person name="Liao H."/>
            <person name="Li X."/>
            <person name="Kong Y."/>
            <person name="Jiang Z."/>
            <person name="Chourrout D."/>
            <person name="Li R."/>
            <person name="Bao Z."/>
        </authorList>
    </citation>
    <scope>NUCLEOTIDE SEQUENCE [LARGE SCALE GENOMIC DNA]</scope>
    <source>
        <strain evidence="3 4">PY_sf001</strain>
    </source>
</reference>
<dbReference type="Pfam" id="PF00612">
    <property type="entry name" value="IQ"/>
    <property type="match status" value="5"/>
</dbReference>
<dbReference type="FunFam" id="1.20.5.190:FF:000055">
    <property type="entry name" value="Putative microtubule-associated protein futsch"/>
    <property type="match status" value="1"/>
</dbReference>
<dbReference type="GO" id="GO:0005874">
    <property type="term" value="C:microtubule"/>
    <property type="evidence" value="ECO:0007669"/>
    <property type="project" value="TreeGrafter"/>
</dbReference>
<dbReference type="Gene3D" id="1.20.5.190">
    <property type="match status" value="3"/>
</dbReference>
<dbReference type="PROSITE" id="PS50309">
    <property type="entry name" value="DC"/>
    <property type="match status" value="2"/>
</dbReference>
<keyword evidence="4" id="KW-1185">Reference proteome</keyword>
<feature type="compositionally biased region" description="Basic and acidic residues" evidence="1">
    <location>
        <begin position="606"/>
        <end position="633"/>
    </location>
</feature>
<dbReference type="GO" id="GO:0005815">
    <property type="term" value="C:microtubule organizing center"/>
    <property type="evidence" value="ECO:0007669"/>
    <property type="project" value="TreeGrafter"/>
</dbReference>
<dbReference type="InterPro" id="IPR000048">
    <property type="entry name" value="IQ_motif_EF-hand-BS"/>
</dbReference>
<dbReference type="SUPFAM" id="SSF52540">
    <property type="entry name" value="P-loop containing nucleoside triphosphate hydrolases"/>
    <property type="match status" value="1"/>
</dbReference>
<accession>A0A210QYM8</accession>
<evidence type="ECO:0000313" key="3">
    <source>
        <dbReference type="EMBL" id="OWF53850.1"/>
    </source>
</evidence>
<feature type="domain" description="Doublecortin" evidence="2">
    <location>
        <begin position="160"/>
        <end position="244"/>
    </location>
</feature>
<feature type="region of interest" description="Disordered" evidence="1">
    <location>
        <begin position="279"/>
        <end position="554"/>
    </location>
</feature>
<comment type="caution">
    <text evidence="3">The sequence shown here is derived from an EMBL/GenBank/DDBJ whole genome shotgun (WGS) entry which is preliminary data.</text>
</comment>
<dbReference type="OrthoDB" id="1738954at2759"/>
<dbReference type="InterPro" id="IPR036572">
    <property type="entry name" value="Doublecortin_dom_sf"/>
</dbReference>
<dbReference type="CDD" id="cd23767">
    <property type="entry name" value="IQCD"/>
    <property type="match status" value="4"/>
</dbReference>
<feature type="compositionally biased region" description="Basic and acidic residues" evidence="1">
    <location>
        <begin position="403"/>
        <end position="426"/>
    </location>
</feature>
<dbReference type="PANTHER" id="PTHR23004">
    <property type="entry name" value="DOUBLECORTIN DOMAIN CONTAINING 2"/>
    <property type="match status" value="1"/>
</dbReference>
<organism evidence="3 4">
    <name type="scientific">Mizuhopecten yessoensis</name>
    <name type="common">Japanese scallop</name>
    <name type="synonym">Patinopecten yessoensis</name>
    <dbReference type="NCBI Taxonomy" id="6573"/>
    <lineage>
        <taxon>Eukaryota</taxon>
        <taxon>Metazoa</taxon>
        <taxon>Spiralia</taxon>
        <taxon>Lophotrochozoa</taxon>
        <taxon>Mollusca</taxon>
        <taxon>Bivalvia</taxon>
        <taxon>Autobranchia</taxon>
        <taxon>Pteriomorphia</taxon>
        <taxon>Pectinida</taxon>
        <taxon>Pectinoidea</taxon>
        <taxon>Pectinidae</taxon>
        <taxon>Mizuhopecten</taxon>
    </lineage>
</organism>
<feature type="compositionally biased region" description="Basic and acidic residues" evidence="1">
    <location>
        <begin position="350"/>
        <end position="381"/>
    </location>
</feature>
<feature type="compositionally biased region" description="Basic and acidic residues" evidence="1">
    <location>
        <begin position="650"/>
        <end position="662"/>
    </location>
</feature>
<feature type="compositionally biased region" description="Basic and acidic residues" evidence="1">
    <location>
        <begin position="478"/>
        <end position="506"/>
    </location>
</feature>
<protein>
    <submittedName>
        <fullName evidence="3">Doublecortin domain-containing protein 2</fullName>
    </submittedName>
</protein>
<dbReference type="Gene3D" id="3.10.20.230">
    <property type="entry name" value="Doublecortin domain"/>
    <property type="match status" value="2"/>
</dbReference>
<dbReference type="GO" id="GO:0035556">
    <property type="term" value="P:intracellular signal transduction"/>
    <property type="evidence" value="ECO:0007669"/>
    <property type="project" value="InterPro"/>
</dbReference>
<dbReference type="AlphaFoldDB" id="A0A210QYM8"/>
<name>A0A210QYM8_MIZYE</name>
<dbReference type="SUPFAM" id="SSF89837">
    <property type="entry name" value="Doublecortin (DC)"/>
    <property type="match status" value="2"/>
</dbReference>
<dbReference type="PANTHER" id="PTHR23004:SF11">
    <property type="entry name" value="PROTEIN RPI-1"/>
    <property type="match status" value="1"/>
</dbReference>
<sequence>MSQAGTPRKPSLNKDLDVAKKITVYQNGNKHFGGCDTYLNPKHYPNPNIFMDYLTTLIPKKGGRNKGCIRKLYTKSGRRIYGFGQISHGGEIVAAGDEDFKKDSYQSIQAYRTPRKGQRQSRNNSSIFSKWYKENNFAQNKNSKYEDIKPRFHETGEPGIRIYIHKNDQPFDKSVLVLLRQKRLGQMHYVMEDINTELYEDSKFPVGFVCDLNGVPVTKTTDFQPEEFYVAVPPNQSFKPAPYSCRRHDLPNFITNPYYGTGFPRSTYLWQDLHSSRPTTWTSKHNPIPPISKPSPNQSVASHPETNLRRRKIQNTHEDVHQKPVKHKRTPETKVRQVDYDQDNSSVFRAKKENKTTKGAKEVRETKDTKTDLPIDQVKAEEVEEDYGYDKEDRRSPRGAGYTKEKSDRDLNPYKVLEPIKKDDRSSTPVHDDDDDDDEKRKEDEAATKIQASFRGHQARQEVAQIKKDQDTSQNKDTSQRKDTPQSKDTPQRKDTPQKEKTKDNLASDAENEAAAKIQAGFRGYQTRQELKAKGHKVRPPISSQGDTGDVSKVAKVEEDAAATKIQASVRGYQARKEIKTLKEEKKKNEAATLIQANYKGFKVRKEIKENKPGEAGKTTKETPKNETDNKELTEDEAATKIQASFRGYQTREKIKDDREQVRQGANENRLI</sequence>
<dbReference type="InterPro" id="IPR003533">
    <property type="entry name" value="Doublecortin_dom"/>
</dbReference>
<evidence type="ECO:0000259" key="2">
    <source>
        <dbReference type="PROSITE" id="PS50309"/>
    </source>
</evidence>
<dbReference type="SMART" id="SM00537">
    <property type="entry name" value="DCX"/>
    <property type="match status" value="2"/>
</dbReference>
<evidence type="ECO:0000256" key="1">
    <source>
        <dbReference type="SAM" id="MobiDB-lite"/>
    </source>
</evidence>
<evidence type="ECO:0000313" key="4">
    <source>
        <dbReference type="Proteomes" id="UP000242188"/>
    </source>
</evidence>
<dbReference type="PROSITE" id="PS50096">
    <property type="entry name" value="IQ"/>
    <property type="match status" value="5"/>
</dbReference>
<dbReference type="STRING" id="6573.A0A210QYM8"/>
<dbReference type="EMBL" id="NEDP02001201">
    <property type="protein sequence ID" value="OWF53850.1"/>
    <property type="molecule type" value="Genomic_DNA"/>
</dbReference>
<dbReference type="SMART" id="SM00015">
    <property type="entry name" value="IQ"/>
    <property type="match status" value="5"/>
</dbReference>
<dbReference type="InterPro" id="IPR027417">
    <property type="entry name" value="P-loop_NTPase"/>
</dbReference>
<proteinExistence type="predicted"/>
<feature type="domain" description="Doublecortin" evidence="2">
    <location>
        <begin position="20"/>
        <end position="106"/>
    </location>
</feature>
<gene>
    <name evidence="3" type="ORF">KP79_PYT24068</name>
</gene>
<feature type="region of interest" description="Disordered" evidence="1">
    <location>
        <begin position="606"/>
        <end position="672"/>
    </location>
</feature>
<dbReference type="Pfam" id="PF03607">
    <property type="entry name" value="DCX"/>
    <property type="match status" value="1"/>
</dbReference>
<feature type="compositionally biased region" description="Basic and acidic residues" evidence="1">
    <location>
        <begin position="330"/>
        <end position="339"/>
    </location>
</feature>